<dbReference type="Pfam" id="PF00339">
    <property type="entry name" value="Arrestin_N"/>
    <property type="match status" value="1"/>
</dbReference>
<dbReference type="OrthoDB" id="7785529at2759"/>
<organism evidence="3 4">
    <name type="scientific">Oryzias javanicus</name>
    <name type="common">Javanese ricefish</name>
    <name type="synonym">Aplocheilus javanicus</name>
    <dbReference type="NCBI Taxonomy" id="123683"/>
    <lineage>
        <taxon>Eukaryota</taxon>
        <taxon>Metazoa</taxon>
        <taxon>Chordata</taxon>
        <taxon>Craniata</taxon>
        <taxon>Vertebrata</taxon>
        <taxon>Euteleostomi</taxon>
        <taxon>Actinopterygii</taxon>
        <taxon>Neopterygii</taxon>
        <taxon>Teleostei</taxon>
        <taxon>Neoteleostei</taxon>
        <taxon>Acanthomorphata</taxon>
        <taxon>Ovalentaria</taxon>
        <taxon>Atherinomorphae</taxon>
        <taxon>Beloniformes</taxon>
        <taxon>Adrianichthyidae</taxon>
        <taxon>Oryziinae</taxon>
        <taxon>Oryzias</taxon>
    </lineage>
</organism>
<reference evidence="3 4" key="1">
    <citation type="submission" date="2018-11" db="EMBL/GenBank/DDBJ databases">
        <authorList>
            <person name="Lopez-Roques C."/>
            <person name="Donnadieu C."/>
            <person name="Bouchez O."/>
            <person name="Klopp C."/>
            <person name="Cabau C."/>
            <person name="Zahm M."/>
        </authorList>
    </citation>
    <scope>NUCLEOTIDE SEQUENCE [LARGE SCALE GENOMIC DNA]</scope>
    <source>
        <strain evidence="3">RS831</strain>
        <tissue evidence="3">Whole body</tissue>
    </source>
</reference>
<evidence type="ECO:0000313" key="4">
    <source>
        <dbReference type="Proteomes" id="UP000283210"/>
    </source>
</evidence>
<gene>
    <name evidence="3" type="ORF">OJAV_G00090830</name>
</gene>
<evidence type="ECO:0000313" key="3">
    <source>
        <dbReference type="EMBL" id="RVE68318.1"/>
    </source>
</evidence>
<dbReference type="InterPro" id="IPR014756">
    <property type="entry name" value="Ig_E-set"/>
</dbReference>
<dbReference type="AlphaFoldDB" id="A0A437D056"/>
<reference evidence="3 4" key="2">
    <citation type="submission" date="2019-01" db="EMBL/GenBank/DDBJ databases">
        <title>A chromosome length genome reference of the Java medaka (oryzias javanicus).</title>
        <authorList>
            <person name="Herpin A."/>
            <person name="Takehana Y."/>
            <person name="Naruse K."/>
            <person name="Ansai S."/>
            <person name="Kawaguchi M."/>
        </authorList>
    </citation>
    <scope>NUCLEOTIDE SEQUENCE [LARGE SCALE GENOMIC DNA]</scope>
    <source>
        <strain evidence="3">RS831</strain>
        <tissue evidence="3">Whole body</tissue>
    </source>
</reference>
<accession>A0A437D056</accession>
<dbReference type="GO" id="GO:0015031">
    <property type="term" value="P:protein transport"/>
    <property type="evidence" value="ECO:0007669"/>
    <property type="project" value="TreeGrafter"/>
</dbReference>
<evidence type="ECO:0000259" key="2">
    <source>
        <dbReference type="SMART" id="SM01017"/>
    </source>
</evidence>
<proteinExistence type="inferred from homology"/>
<name>A0A437D056_ORYJA</name>
<dbReference type="Gene3D" id="2.60.40.640">
    <property type="match status" value="2"/>
</dbReference>
<dbReference type="InterPro" id="IPR050357">
    <property type="entry name" value="Arrestin_domain-protein"/>
</dbReference>
<sequence>MPSDKITIDCETLNGQRTFSERDIMIGKVTVSLVKDTKVKSLFVKVKGDANVRWTESGEDSIEVYSANRRYFNLKQFLIPEDSDETVLPQGNHEFKFRFQIPPGSIPSSFWGSHGKILHKIQAELRKDWKTKVTAQQELVFISKFIPSLQSPMTPQSDSTQKEMGCFSKGHVEFEAVLNKKAFSPGEKMELDLSVDNSSSKKVTPKLSLRKTVTFYASGDTKSSTNEVSKMVFDPIEQNAKKELKCVMEIPSDQMLSIQNCDIIKLEYTLKVYLDISFSFNPKIIFPITILHPDLVTYFQQKIAAPGNFGGPSNSDVSPPAVS</sequence>
<dbReference type="EMBL" id="CM012445">
    <property type="protein sequence ID" value="RVE68318.1"/>
    <property type="molecule type" value="Genomic_DNA"/>
</dbReference>
<dbReference type="SMART" id="SM01017">
    <property type="entry name" value="Arrestin_C"/>
    <property type="match status" value="1"/>
</dbReference>
<dbReference type="Proteomes" id="UP000283210">
    <property type="component" value="Chromosome 9"/>
</dbReference>
<dbReference type="Pfam" id="PF02752">
    <property type="entry name" value="Arrestin_C"/>
    <property type="match status" value="1"/>
</dbReference>
<comment type="similarity">
    <text evidence="1">Belongs to the arrestin family.</text>
</comment>
<dbReference type="GO" id="GO:0005886">
    <property type="term" value="C:plasma membrane"/>
    <property type="evidence" value="ECO:0007669"/>
    <property type="project" value="TreeGrafter"/>
</dbReference>
<dbReference type="PANTHER" id="PTHR11188:SF135">
    <property type="entry name" value="ARRESTIN DOMAIN CONTAINING 3-LIKE-RELATED"/>
    <property type="match status" value="1"/>
</dbReference>
<dbReference type="InterPro" id="IPR011022">
    <property type="entry name" value="Arrestin_C-like"/>
</dbReference>
<dbReference type="GO" id="GO:0007399">
    <property type="term" value="P:nervous system development"/>
    <property type="evidence" value="ECO:0007669"/>
    <property type="project" value="UniProtKB-ARBA"/>
</dbReference>
<dbReference type="SUPFAM" id="SSF81296">
    <property type="entry name" value="E set domains"/>
    <property type="match status" value="2"/>
</dbReference>
<evidence type="ECO:0000256" key="1">
    <source>
        <dbReference type="ARBA" id="ARBA00005298"/>
    </source>
</evidence>
<feature type="domain" description="Arrestin C-terminal-like" evidence="2">
    <location>
        <begin position="168"/>
        <end position="295"/>
    </location>
</feature>
<dbReference type="InterPro" id="IPR014752">
    <property type="entry name" value="Arrestin-like_C"/>
</dbReference>
<keyword evidence="4" id="KW-1185">Reference proteome</keyword>
<dbReference type="GO" id="GO:0005737">
    <property type="term" value="C:cytoplasm"/>
    <property type="evidence" value="ECO:0007669"/>
    <property type="project" value="TreeGrafter"/>
</dbReference>
<protein>
    <recommendedName>
        <fullName evidence="2">Arrestin C-terminal-like domain-containing protein</fullName>
    </recommendedName>
</protein>
<dbReference type="InterPro" id="IPR011021">
    <property type="entry name" value="Arrestin-like_N"/>
</dbReference>
<dbReference type="PANTHER" id="PTHR11188">
    <property type="entry name" value="ARRESTIN DOMAIN CONTAINING PROTEIN"/>
    <property type="match status" value="1"/>
</dbReference>